<dbReference type="InterPro" id="IPR000895">
    <property type="entry name" value="Transthyretin/HIU_hydrolase"/>
</dbReference>
<feature type="domain" description="Transthyretin/hydroxyisourate hydrolase" evidence="1">
    <location>
        <begin position="3"/>
        <end position="109"/>
    </location>
</feature>
<gene>
    <name evidence="2" type="ORF">ACFFSA_17800</name>
</gene>
<dbReference type="Proteomes" id="UP001589532">
    <property type="component" value="Unassembled WGS sequence"/>
</dbReference>
<dbReference type="Pfam" id="PF00576">
    <property type="entry name" value="Transthyretin"/>
    <property type="match status" value="1"/>
</dbReference>
<dbReference type="PANTHER" id="PTHR10395">
    <property type="entry name" value="URICASE AND TRANSTHYRETIN-RELATED"/>
    <property type="match status" value="1"/>
</dbReference>
<evidence type="ECO:0000313" key="3">
    <source>
        <dbReference type="Proteomes" id="UP001589532"/>
    </source>
</evidence>
<sequence>MNISAQVLDGVYGRPASGLRVRLEQLVDGVWDDIGKAETDGDGNVSKWAHSGLSRGLYRVVFDSDYYFSGLGIEAIYPEIVVVFRIRDETDICKILVMLSPSTYSTYFGTRS</sequence>
<protein>
    <submittedName>
        <fullName evidence="2">Hydroxyisourate hydrolase</fullName>
        <ecNumber evidence="2">3.5.2.17</ecNumber>
    </submittedName>
</protein>
<evidence type="ECO:0000259" key="1">
    <source>
        <dbReference type="Pfam" id="PF00576"/>
    </source>
</evidence>
<dbReference type="GO" id="GO:0033971">
    <property type="term" value="F:hydroxyisourate hydrolase activity"/>
    <property type="evidence" value="ECO:0007669"/>
    <property type="project" value="UniProtKB-EC"/>
</dbReference>
<dbReference type="RefSeq" id="WP_344986175.1">
    <property type="nucleotide sequence ID" value="NZ_BAAAXV010000001.1"/>
</dbReference>
<keyword evidence="2" id="KW-0378">Hydrolase</keyword>
<name>A0ABV5RZY4_9ACTN</name>
<reference evidence="2 3" key="1">
    <citation type="submission" date="2024-09" db="EMBL/GenBank/DDBJ databases">
        <authorList>
            <person name="Sun Q."/>
            <person name="Mori K."/>
        </authorList>
    </citation>
    <scope>NUCLEOTIDE SEQUENCE [LARGE SCALE GENOMIC DNA]</scope>
    <source>
        <strain evidence="2 3">JCM 3143</strain>
    </source>
</reference>
<dbReference type="InterPro" id="IPR023416">
    <property type="entry name" value="Transthyretin/HIU_hydrolase_d"/>
</dbReference>
<keyword evidence="3" id="KW-1185">Reference proteome</keyword>
<dbReference type="EMBL" id="JBHMBW010000014">
    <property type="protein sequence ID" value="MFB9624943.1"/>
    <property type="molecule type" value="Genomic_DNA"/>
</dbReference>
<dbReference type="EC" id="3.5.2.17" evidence="2"/>
<accession>A0ABV5RZY4</accession>
<dbReference type="PANTHER" id="PTHR10395:SF7">
    <property type="entry name" value="5-HYDROXYISOURATE HYDROLASE"/>
    <property type="match status" value="1"/>
</dbReference>
<dbReference type="InterPro" id="IPR036817">
    <property type="entry name" value="Transthyretin/HIU_hydrolase_sf"/>
</dbReference>
<proteinExistence type="predicted"/>
<evidence type="ECO:0000313" key="2">
    <source>
        <dbReference type="EMBL" id="MFB9624943.1"/>
    </source>
</evidence>
<dbReference type="SUPFAM" id="SSF49472">
    <property type="entry name" value="Transthyretin (synonym: prealbumin)"/>
    <property type="match status" value="1"/>
</dbReference>
<comment type="caution">
    <text evidence="2">The sequence shown here is derived from an EMBL/GenBank/DDBJ whole genome shotgun (WGS) entry which is preliminary data.</text>
</comment>
<dbReference type="Gene3D" id="2.60.40.180">
    <property type="entry name" value="Transthyretin/hydroxyisourate hydrolase domain"/>
    <property type="match status" value="1"/>
</dbReference>
<organism evidence="2 3">
    <name type="scientific">Nonomuraea helvata</name>
    <dbReference type="NCBI Taxonomy" id="37484"/>
    <lineage>
        <taxon>Bacteria</taxon>
        <taxon>Bacillati</taxon>
        <taxon>Actinomycetota</taxon>
        <taxon>Actinomycetes</taxon>
        <taxon>Streptosporangiales</taxon>
        <taxon>Streptosporangiaceae</taxon>
        <taxon>Nonomuraea</taxon>
    </lineage>
</organism>
<dbReference type="PRINTS" id="PR00189">
    <property type="entry name" value="TRNSTHYRETIN"/>
</dbReference>